<evidence type="ECO:0000313" key="2">
    <source>
        <dbReference type="EMBL" id="KRX33239.1"/>
    </source>
</evidence>
<feature type="compositionally biased region" description="Basic residues" evidence="1">
    <location>
        <begin position="51"/>
        <end position="60"/>
    </location>
</feature>
<sequence>MGPRVEQAIHHHMVSVWPISASTGCLKSFPRGASHGKKTRAGAVRAGRPSRFPRRGRPML</sequence>
<dbReference type="PROSITE" id="PS51257">
    <property type="entry name" value="PROKAR_LIPOPROTEIN"/>
    <property type="match status" value="1"/>
</dbReference>
<comment type="caution">
    <text evidence="2">The sequence shown here is derived from an EMBL/GenBank/DDBJ whole genome shotgun (WGS) entry which is preliminary data.</text>
</comment>
<feature type="region of interest" description="Disordered" evidence="1">
    <location>
        <begin position="30"/>
        <end position="60"/>
    </location>
</feature>
<keyword evidence="3" id="KW-1185">Reference proteome</keyword>
<proteinExistence type="predicted"/>
<dbReference type="EMBL" id="JYDJ01000863">
    <property type="protein sequence ID" value="KRX33239.1"/>
    <property type="molecule type" value="Genomic_DNA"/>
</dbReference>
<protein>
    <submittedName>
        <fullName evidence="2">Uncharacterized protein</fullName>
    </submittedName>
</protein>
<dbReference type="AlphaFoldDB" id="A0A0V0T3S6"/>
<organism evidence="2 3">
    <name type="scientific">Trichinella murrelli</name>
    <dbReference type="NCBI Taxonomy" id="144512"/>
    <lineage>
        <taxon>Eukaryota</taxon>
        <taxon>Metazoa</taxon>
        <taxon>Ecdysozoa</taxon>
        <taxon>Nematoda</taxon>
        <taxon>Enoplea</taxon>
        <taxon>Dorylaimia</taxon>
        <taxon>Trichinellida</taxon>
        <taxon>Trichinellidae</taxon>
        <taxon>Trichinella</taxon>
    </lineage>
</organism>
<gene>
    <name evidence="2" type="ORF">T05_626</name>
</gene>
<reference evidence="2 3" key="1">
    <citation type="submission" date="2015-01" db="EMBL/GenBank/DDBJ databases">
        <title>Evolution of Trichinella species and genotypes.</title>
        <authorList>
            <person name="Korhonen P.K."/>
            <person name="Edoardo P."/>
            <person name="Giuseppe L.R."/>
            <person name="Gasser R.B."/>
        </authorList>
    </citation>
    <scope>NUCLEOTIDE SEQUENCE [LARGE SCALE GENOMIC DNA]</scope>
    <source>
        <strain evidence="2">ISS417</strain>
    </source>
</reference>
<dbReference type="Proteomes" id="UP000055048">
    <property type="component" value="Unassembled WGS sequence"/>
</dbReference>
<evidence type="ECO:0000313" key="3">
    <source>
        <dbReference type="Proteomes" id="UP000055048"/>
    </source>
</evidence>
<name>A0A0V0T3S6_9BILA</name>
<accession>A0A0V0T3S6</accession>
<evidence type="ECO:0000256" key="1">
    <source>
        <dbReference type="SAM" id="MobiDB-lite"/>
    </source>
</evidence>